<dbReference type="AlphaFoldDB" id="A0ABC8RH83"/>
<keyword evidence="3" id="KW-1185">Reference proteome</keyword>
<evidence type="ECO:0000313" key="2">
    <source>
        <dbReference type="EMBL" id="CAK9144083.1"/>
    </source>
</evidence>
<comment type="caution">
    <text evidence="2">The sequence shown here is derived from an EMBL/GenBank/DDBJ whole genome shotgun (WGS) entry which is preliminary data.</text>
</comment>
<dbReference type="EMBL" id="CAUOFW020001367">
    <property type="protein sequence ID" value="CAK9144083.1"/>
    <property type="molecule type" value="Genomic_DNA"/>
</dbReference>
<feature type="region of interest" description="Disordered" evidence="1">
    <location>
        <begin position="1"/>
        <end position="166"/>
    </location>
</feature>
<feature type="region of interest" description="Disordered" evidence="1">
    <location>
        <begin position="283"/>
        <end position="328"/>
    </location>
</feature>
<evidence type="ECO:0000313" key="3">
    <source>
        <dbReference type="Proteomes" id="UP001642360"/>
    </source>
</evidence>
<dbReference type="PANTHER" id="PTHR37187:SF19">
    <property type="entry name" value="(RAPE) HYPOTHETICAL PROTEIN"/>
    <property type="match status" value="1"/>
</dbReference>
<feature type="compositionally biased region" description="Acidic residues" evidence="1">
    <location>
        <begin position="30"/>
        <end position="41"/>
    </location>
</feature>
<dbReference type="PANTHER" id="PTHR37187">
    <property type="entry name" value="EXPRESSED PROTEIN"/>
    <property type="match status" value="1"/>
</dbReference>
<feature type="compositionally biased region" description="Basic and acidic residues" evidence="1">
    <location>
        <begin position="122"/>
        <end position="153"/>
    </location>
</feature>
<name>A0ABC8RH83_9AQUA</name>
<organism evidence="2 3">
    <name type="scientific">Ilex paraguariensis</name>
    <name type="common">yerba mate</name>
    <dbReference type="NCBI Taxonomy" id="185542"/>
    <lineage>
        <taxon>Eukaryota</taxon>
        <taxon>Viridiplantae</taxon>
        <taxon>Streptophyta</taxon>
        <taxon>Embryophyta</taxon>
        <taxon>Tracheophyta</taxon>
        <taxon>Spermatophyta</taxon>
        <taxon>Magnoliopsida</taxon>
        <taxon>eudicotyledons</taxon>
        <taxon>Gunneridae</taxon>
        <taxon>Pentapetalae</taxon>
        <taxon>asterids</taxon>
        <taxon>campanulids</taxon>
        <taxon>Aquifoliales</taxon>
        <taxon>Aquifoliaceae</taxon>
        <taxon>Ilex</taxon>
    </lineage>
</organism>
<accession>A0ABC8RH83</accession>
<gene>
    <name evidence="2" type="ORF">ILEXP_LOCUS11825</name>
</gene>
<dbReference type="Proteomes" id="UP001642360">
    <property type="component" value="Unassembled WGS sequence"/>
</dbReference>
<feature type="compositionally biased region" description="Basic and acidic residues" evidence="1">
    <location>
        <begin position="314"/>
        <end position="325"/>
    </location>
</feature>
<reference evidence="2 3" key="1">
    <citation type="submission" date="2024-02" db="EMBL/GenBank/DDBJ databases">
        <authorList>
            <person name="Vignale AGUSTIN F."/>
            <person name="Sosa J E."/>
            <person name="Modenutti C."/>
        </authorList>
    </citation>
    <scope>NUCLEOTIDE SEQUENCE [LARGE SCALE GENOMIC DNA]</scope>
</reference>
<proteinExistence type="predicted"/>
<feature type="compositionally biased region" description="Basic residues" evidence="1">
    <location>
        <begin position="1"/>
        <end position="14"/>
    </location>
</feature>
<sequence>MPSGAKKRKAAKKKKEIEANNASSAIPANGDDDSKGDDEKESDGGEVSSPASQDHHNHQHPFTEGEELEAEKREIEVEGGQIDSEAKPSVSQDNHSHQHSFTEGEVEEVEKREIELEGIVQMDRELKPAHESESKDIKIEYVEPERKTHEKGSWESSSSSSDDESQVEKNVLLVVTAPVVDSASQVVNQVMDCNSLEDSRSSFVETALVVDLDHVSSFDEVIHQNGSASVDKSVNCDVVQSVLKENGEKKLPLLDGNVRFSPVVLDLGSQEKENVVVSKSDENAVASSDATQQNRDKLLPSYDAPRSDNSNGVEHAKDSEVHENCSDSQPLVASAPQLVQTTSWKSCCGLFELFTDSSR</sequence>
<protein>
    <submittedName>
        <fullName evidence="2">Uncharacterized protein</fullName>
    </submittedName>
</protein>
<evidence type="ECO:0000256" key="1">
    <source>
        <dbReference type="SAM" id="MobiDB-lite"/>
    </source>
</evidence>